<proteinExistence type="predicted"/>
<dbReference type="Proteomes" id="UP001154114">
    <property type="component" value="Chromosome 2"/>
</dbReference>
<reference evidence="1" key="1">
    <citation type="submission" date="2021-12" db="EMBL/GenBank/DDBJ databases">
        <authorList>
            <person name="King R."/>
        </authorList>
    </citation>
    <scope>NUCLEOTIDE SEQUENCE</scope>
</reference>
<name>A0A9P0BRF5_CHRIL</name>
<dbReference type="EMBL" id="LR824005">
    <property type="protein sequence ID" value="CAH0592743.1"/>
    <property type="molecule type" value="Genomic_DNA"/>
</dbReference>
<sequence>MNRELPLIPPMLVKHLSTYTLFKNIKESKIHFWRINSFAVPWLWGMEGVEPDYDLLSYFSLKFIYLIISTSTTNKIIYKKYRTETNGLKHTYPSRMRQTKQSFYRIQIIMRLRRALDQEHALALVNTSL</sequence>
<evidence type="ECO:0000313" key="1">
    <source>
        <dbReference type="EMBL" id="CAH0592743.1"/>
    </source>
</evidence>
<protein>
    <submittedName>
        <fullName evidence="1">Uncharacterized protein</fullName>
    </submittedName>
</protein>
<keyword evidence="2" id="KW-1185">Reference proteome</keyword>
<dbReference type="AlphaFoldDB" id="A0A9P0BRF5"/>
<evidence type="ECO:0000313" key="2">
    <source>
        <dbReference type="Proteomes" id="UP001154114"/>
    </source>
</evidence>
<organism evidence="1 2">
    <name type="scientific">Chrysodeixis includens</name>
    <name type="common">Soybean looper</name>
    <name type="synonym">Pseudoplusia includens</name>
    <dbReference type="NCBI Taxonomy" id="689277"/>
    <lineage>
        <taxon>Eukaryota</taxon>
        <taxon>Metazoa</taxon>
        <taxon>Ecdysozoa</taxon>
        <taxon>Arthropoda</taxon>
        <taxon>Hexapoda</taxon>
        <taxon>Insecta</taxon>
        <taxon>Pterygota</taxon>
        <taxon>Neoptera</taxon>
        <taxon>Endopterygota</taxon>
        <taxon>Lepidoptera</taxon>
        <taxon>Glossata</taxon>
        <taxon>Ditrysia</taxon>
        <taxon>Noctuoidea</taxon>
        <taxon>Noctuidae</taxon>
        <taxon>Plusiinae</taxon>
        <taxon>Chrysodeixis</taxon>
    </lineage>
</organism>
<accession>A0A9P0BRF5</accession>
<gene>
    <name evidence="1" type="ORF">CINC_LOCUS5893</name>
</gene>